<gene>
    <name evidence="2" type="ORF">ACFQ21_17040</name>
</gene>
<dbReference type="PANTHER" id="PTHR38011">
    <property type="entry name" value="DIHYDROFOLATE REDUCTASE FAMILY PROTEIN (AFU_ORTHOLOGUE AFUA_8G06820)"/>
    <property type="match status" value="1"/>
</dbReference>
<dbReference type="InterPro" id="IPR050765">
    <property type="entry name" value="Riboflavin_Biosynth_HTPR"/>
</dbReference>
<dbReference type="Pfam" id="PF01872">
    <property type="entry name" value="RibD_C"/>
    <property type="match status" value="1"/>
</dbReference>
<feature type="domain" description="Bacterial bifunctional deaminase-reductase C-terminal" evidence="1">
    <location>
        <begin position="61"/>
        <end position="236"/>
    </location>
</feature>
<dbReference type="Proteomes" id="UP001597112">
    <property type="component" value="Unassembled WGS sequence"/>
</dbReference>
<organism evidence="2 3">
    <name type="scientific">Ohtaekwangia kribbensis</name>
    <dbReference type="NCBI Taxonomy" id="688913"/>
    <lineage>
        <taxon>Bacteria</taxon>
        <taxon>Pseudomonadati</taxon>
        <taxon>Bacteroidota</taxon>
        <taxon>Cytophagia</taxon>
        <taxon>Cytophagales</taxon>
        <taxon>Fulvivirgaceae</taxon>
        <taxon>Ohtaekwangia</taxon>
    </lineage>
</organism>
<evidence type="ECO:0000313" key="3">
    <source>
        <dbReference type="Proteomes" id="UP001597112"/>
    </source>
</evidence>
<dbReference type="RefSeq" id="WP_377580487.1">
    <property type="nucleotide sequence ID" value="NZ_JBHTKA010000007.1"/>
</dbReference>
<accession>A0ABW3K448</accession>
<dbReference type="PANTHER" id="PTHR38011:SF11">
    <property type="entry name" value="2,5-DIAMINO-6-RIBOSYLAMINO-4(3H)-PYRIMIDINONE 5'-PHOSPHATE REDUCTASE"/>
    <property type="match status" value="1"/>
</dbReference>
<keyword evidence="3" id="KW-1185">Reference proteome</keyword>
<proteinExistence type="predicted"/>
<dbReference type="EMBL" id="JBHTKA010000007">
    <property type="protein sequence ID" value="MFD1001035.1"/>
    <property type="molecule type" value="Genomic_DNA"/>
</dbReference>
<comment type="caution">
    <text evidence="2">The sequence shown here is derived from an EMBL/GenBank/DDBJ whole genome shotgun (WGS) entry which is preliminary data.</text>
</comment>
<protein>
    <submittedName>
        <fullName evidence="2">Dihydrofolate reductase family protein</fullName>
    </submittedName>
</protein>
<evidence type="ECO:0000313" key="2">
    <source>
        <dbReference type="EMBL" id="MFD1001035.1"/>
    </source>
</evidence>
<evidence type="ECO:0000259" key="1">
    <source>
        <dbReference type="Pfam" id="PF01872"/>
    </source>
</evidence>
<reference evidence="3" key="1">
    <citation type="journal article" date="2019" name="Int. J. Syst. Evol. Microbiol.">
        <title>The Global Catalogue of Microorganisms (GCM) 10K type strain sequencing project: providing services to taxonomists for standard genome sequencing and annotation.</title>
        <authorList>
            <consortium name="The Broad Institute Genomics Platform"/>
            <consortium name="The Broad Institute Genome Sequencing Center for Infectious Disease"/>
            <person name="Wu L."/>
            <person name="Ma J."/>
        </authorList>
    </citation>
    <scope>NUCLEOTIDE SEQUENCE [LARGE SCALE GENOMIC DNA]</scope>
    <source>
        <strain evidence="3">CCUG 58938</strain>
    </source>
</reference>
<name>A0ABW3K448_9BACT</name>
<sequence>MRVENATLISYSYHRSILTVHLRNSPPNLSRSDPHCDGSSTDICVGKKDNPSLQTILNMRKLKLQVQMSLDGFVAGPNGELEWIWLLERDEASFRKVIDLADSCDTILLGRKMTPGFINHWENVVDNQPDSIEQPLAQRMVNMRKIVFSRTEKNMKGRNLEVESGELATAVHALKKQPGKDIMVYGGATFVSSLISQNLVDEYYIFRTPVAIGNGLSIFKEQKRLDLANTVNYKNGKVLEIYRPL</sequence>
<dbReference type="Gene3D" id="3.40.430.10">
    <property type="entry name" value="Dihydrofolate Reductase, subunit A"/>
    <property type="match status" value="1"/>
</dbReference>
<dbReference type="SUPFAM" id="SSF53597">
    <property type="entry name" value="Dihydrofolate reductase-like"/>
    <property type="match status" value="1"/>
</dbReference>
<dbReference type="InterPro" id="IPR002734">
    <property type="entry name" value="RibDG_C"/>
</dbReference>
<dbReference type="InterPro" id="IPR024072">
    <property type="entry name" value="DHFR-like_dom_sf"/>
</dbReference>